<dbReference type="EMBL" id="BSXW01001701">
    <property type="protein sequence ID" value="GMF38627.1"/>
    <property type="molecule type" value="Genomic_DNA"/>
</dbReference>
<keyword evidence="2" id="KW-1185">Reference proteome</keyword>
<accession>A0A9W7CRI9</accession>
<dbReference type="AlphaFoldDB" id="A0A9W7CRI9"/>
<reference evidence="1" key="1">
    <citation type="submission" date="2023-04" db="EMBL/GenBank/DDBJ databases">
        <title>Phytophthora lilii NBRC 32176.</title>
        <authorList>
            <person name="Ichikawa N."/>
            <person name="Sato H."/>
            <person name="Tonouchi N."/>
        </authorList>
    </citation>
    <scope>NUCLEOTIDE SEQUENCE</scope>
    <source>
        <strain evidence="1">NBRC 32176</strain>
    </source>
</reference>
<dbReference type="OrthoDB" id="123416at2759"/>
<name>A0A9W7CRI9_9STRA</name>
<evidence type="ECO:0000313" key="1">
    <source>
        <dbReference type="EMBL" id="GMF38627.1"/>
    </source>
</evidence>
<comment type="caution">
    <text evidence="1">The sequence shown here is derived from an EMBL/GenBank/DDBJ whole genome shotgun (WGS) entry which is preliminary data.</text>
</comment>
<organism evidence="1 2">
    <name type="scientific">Phytophthora lilii</name>
    <dbReference type="NCBI Taxonomy" id="2077276"/>
    <lineage>
        <taxon>Eukaryota</taxon>
        <taxon>Sar</taxon>
        <taxon>Stramenopiles</taxon>
        <taxon>Oomycota</taxon>
        <taxon>Peronosporomycetes</taxon>
        <taxon>Peronosporales</taxon>
        <taxon>Peronosporaceae</taxon>
        <taxon>Phytophthora</taxon>
    </lineage>
</organism>
<gene>
    <name evidence="1" type="ORF">Plil01_001611200</name>
</gene>
<sequence>MWRWAVDEDPALADIPPEVLFEPSIPGYSFEYLTWVPKSSAWLSEIAAFDELQPWRTGWVGAPAQHSYNTTFVPCSVVCSMGFSRVSWSADSSRSCSDCVQDFGRLGFRLPRACFV</sequence>
<protein>
    <submittedName>
        <fullName evidence="1">Unnamed protein product</fullName>
    </submittedName>
</protein>
<evidence type="ECO:0000313" key="2">
    <source>
        <dbReference type="Proteomes" id="UP001165083"/>
    </source>
</evidence>
<proteinExistence type="predicted"/>
<dbReference type="Proteomes" id="UP001165083">
    <property type="component" value="Unassembled WGS sequence"/>
</dbReference>